<protein>
    <submittedName>
        <fullName evidence="10">Amt family ammonium transporter</fullName>
    </submittedName>
</protein>
<dbReference type="GO" id="GO:0030234">
    <property type="term" value="F:enzyme regulator activity"/>
    <property type="evidence" value="ECO:0007669"/>
    <property type="project" value="InterPro"/>
</dbReference>
<comment type="similarity">
    <text evidence="2">Belongs to the ammonia transporter channel (TC 1.A.11.2) family.</text>
</comment>
<keyword evidence="4 8" id="KW-0812">Transmembrane</keyword>
<feature type="transmembrane region" description="Helical" evidence="8">
    <location>
        <begin position="46"/>
        <end position="69"/>
    </location>
</feature>
<dbReference type="AlphaFoldDB" id="A0A397S8C4"/>
<gene>
    <name evidence="10" type="ORF">EI71_00105</name>
</gene>
<keyword evidence="6 8" id="KW-0472">Membrane</keyword>
<dbReference type="FunCoup" id="A0A397S8C4">
    <property type="interactions" value="294"/>
</dbReference>
<evidence type="ECO:0000256" key="1">
    <source>
        <dbReference type="ARBA" id="ARBA00004141"/>
    </source>
</evidence>
<dbReference type="InterPro" id="IPR029020">
    <property type="entry name" value="Ammonium/urea_transptr"/>
</dbReference>
<dbReference type="InterPro" id="IPR002187">
    <property type="entry name" value="N-reg_PII"/>
</dbReference>
<evidence type="ECO:0000313" key="10">
    <source>
        <dbReference type="EMBL" id="RIA78544.1"/>
    </source>
</evidence>
<keyword evidence="11" id="KW-1185">Reference proteome</keyword>
<dbReference type="Gene3D" id="3.30.70.120">
    <property type="match status" value="1"/>
</dbReference>
<evidence type="ECO:0000256" key="8">
    <source>
        <dbReference type="SAM" id="Phobius"/>
    </source>
</evidence>
<keyword evidence="7" id="KW-0924">Ammonia transport</keyword>
<dbReference type="InterPro" id="IPR015867">
    <property type="entry name" value="N-reg_PII/ATP_PRibTrfase_C"/>
</dbReference>
<dbReference type="GO" id="GO:0016020">
    <property type="term" value="C:membrane"/>
    <property type="evidence" value="ECO:0007669"/>
    <property type="project" value="UniProtKB-SubCell"/>
</dbReference>
<keyword evidence="5 8" id="KW-1133">Transmembrane helix</keyword>
<dbReference type="InParanoid" id="A0A397S8C4"/>
<feature type="transmembrane region" description="Helical" evidence="8">
    <location>
        <begin position="345"/>
        <end position="363"/>
    </location>
</feature>
<dbReference type="PANTHER" id="PTHR11730">
    <property type="entry name" value="AMMONIUM TRANSPORTER"/>
    <property type="match status" value="1"/>
</dbReference>
<feature type="transmembrane region" description="Helical" evidence="8">
    <location>
        <begin position="369"/>
        <end position="391"/>
    </location>
</feature>
<evidence type="ECO:0000256" key="4">
    <source>
        <dbReference type="ARBA" id="ARBA00022692"/>
    </source>
</evidence>
<dbReference type="InterPro" id="IPR011322">
    <property type="entry name" value="N-reg_PII-like_a/b"/>
</dbReference>
<evidence type="ECO:0000256" key="3">
    <source>
        <dbReference type="ARBA" id="ARBA00022448"/>
    </source>
</evidence>
<keyword evidence="3" id="KW-0813">Transport</keyword>
<evidence type="ECO:0000259" key="9">
    <source>
        <dbReference type="Pfam" id="PF00909"/>
    </source>
</evidence>
<reference evidence="10 11" key="1">
    <citation type="submission" date="2018-08" db="EMBL/GenBank/DDBJ databases">
        <title>Genomic Encyclopedia of Archaeal and Bacterial Type Strains, Phase II (KMG-II): from individual species to whole genera.</title>
        <authorList>
            <person name="Goeker M."/>
        </authorList>
    </citation>
    <scope>NUCLEOTIDE SEQUENCE [LARGE SCALE GENOMIC DNA]</scope>
    <source>
        <strain evidence="10 11">ATCC 27112</strain>
    </source>
</reference>
<feature type="transmembrane region" description="Helical" evidence="8">
    <location>
        <begin position="303"/>
        <end position="324"/>
    </location>
</feature>
<evidence type="ECO:0000256" key="7">
    <source>
        <dbReference type="ARBA" id="ARBA00023177"/>
    </source>
</evidence>
<dbReference type="SMART" id="SM00938">
    <property type="entry name" value="P-II"/>
    <property type="match status" value="1"/>
</dbReference>
<dbReference type="GO" id="GO:0006808">
    <property type="term" value="P:regulation of nitrogen utilization"/>
    <property type="evidence" value="ECO:0007669"/>
    <property type="project" value="InterPro"/>
</dbReference>
<dbReference type="NCBIfam" id="TIGR00836">
    <property type="entry name" value="amt"/>
    <property type="match status" value="1"/>
</dbReference>
<dbReference type="RefSeq" id="WP_119015288.1">
    <property type="nucleotide sequence ID" value="NZ_QXEV01000001.1"/>
</dbReference>
<dbReference type="InterPro" id="IPR001905">
    <property type="entry name" value="Ammonium_transpt"/>
</dbReference>
<comment type="caution">
    <text evidence="10">The sequence shown here is derived from an EMBL/GenBank/DDBJ whole genome shotgun (WGS) entry which is preliminary data.</text>
</comment>
<dbReference type="Pfam" id="PF00543">
    <property type="entry name" value="P-II"/>
    <property type="match status" value="1"/>
</dbReference>
<feature type="transmembrane region" description="Helical" evidence="8">
    <location>
        <begin position="89"/>
        <end position="109"/>
    </location>
</feature>
<feature type="domain" description="Ammonium transporter AmtB-like" evidence="9">
    <location>
        <begin position="7"/>
        <end position="427"/>
    </location>
</feature>
<feature type="transmembrane region" description="Helical" evidence="8">
    <location>
        <begin position="171"/>
        <end position="192"/>
    </location>
</feature>
<dbReference type="SUPFAM" id="SSF54913">
    <property type="entry name" value="GlnB-like"/>
    <property type="match status" value="1"/>
</dbReference>
<sequence>MWNYQIWKLIAIALIFFMQAGFAMCEAGFTRAKNTGNITMKNLMDFCLGTITFILIGGPILCAENALAGGLFGEVGQVYKGMFGEGANWIGWTDFIFNLVFCATTATIVSGAMAERTNFKAYCIYSMIISAVVYPVEAYWNWGVGNNGWLQQLANSWGLLDGGTAQGFIDLSGSCSIHMVGGLTALIGAWMVGPRIGKYVRDENGKVTKINAIQGHNVLVGALGVFILWFGWYGFNPAACTAWEGYEGMGQVFMTTTISASLATVTVMMITWIKNGKPDVSMTLNGSLAGLVAITAGCSRVDLVGSIAIGIVSGFVLTFGVEFFDKVCHIDDPVGACSVHFLNGVWGTLAAGLFSTTTGLFYGKGFAQLGIQTIGVLAVCAWTAAWAFLIFGVMKLIKRKDGVTPFLRATPEEEIRGLDLTEHGLQAAYAGFQMAPQPFDYGDAVAQVNGDIPLSEAIEVKSMPTVDNIKPGDKTITKIEIVCKERMFEALKDELLNIGITGMTVSHVMGCGIQKGAPEYYRGIKIEPTLLPKIQVDVVVANIPVSTVIEAARKILYTGHIGDGKIFVYNCLDVVKVRTGETGQAALVDVE</sequence>
<feature type="transmembrane region" description="Helical" evidence="8">
    <location>
        <begin position="252"/>
        <end position="273"/>
    </location>
</feature>
<dbReference type="GO" id="GO:0008519">
    <property type="term" value="F:ammonium channel activity"/>
    <property type="evidence" value="ECO:0007669"/>
    <property type="project" value="InterPro"/>
</dbReference>
<proteinExistence type="inferred from homology"/>
<dbReference type="Proteomes" id="UP000266506">
    <property type="component" value="Unassembled WGS sequence"/>
</dbReference>
<evidence type="ECO:0000256" key="2">
    <source>
        <dbReference type="ARBA" id="ARBA00005887"/>
    </source>
</evidence>
<evidence type="ECO:0000313" key="11">
    <source>
        <dbReference type="Proteomes" id="UP000266506"/>
    </source>
</evidence>
<feature type="transmembrane region" description="Helical" evidence="8">
    <location>
        <begin position="121"/>
        <end position="140"/>
    </location>
</feature>
<dbReference type="PROSITE" id="PS51343">
    <property type="entry name" value="PII_GLNB_DOM"/>
    <property type="match status" value="1"/>
</dbReference>
<dbReference type="Gene3D" id="1.10.3430.10">
    <property type="entry name" value="Ammonium transporter AmtB like domains"/>
    <property type="match status" value="1"/>
</dbReference>
<evidence type="ECO:0000256" key="5">
    <source>
        <dbReference type="ARBA" id="ARBA00022989"/>
    </source>
</evidence>
<comment type="subcellular location">
    <subcellularLocation>
        <location evidence="1">Membrane</location>
        <topology evidence="1">Multi-pass membrane protein</topology>
    </subcellularLocation>
</comment>
<evidence type="ECO:0000256" key="6">
    <source>
        <dbReference type="ARBA" id="ARBA00023136"/>
    </source>
</evidence>
<feature type="transmembrane region" description="Helical" evidence="8">
    <location>
        <begin position="6"/>
        <end position="25"/>
    </location>
</feature>
<organism evidence="10 11">
    <name type="scientific">Anaeroplasma bactoclasticum</name>
    <dbReference type="NCBI Taxonomy" id="2088"/>
    <lineage>
        <taxon>Bacteria</taxon>
        <taxon>Bacillati</taxon>
        <taxon>Mycoplasmatota</taxon>
        <taxon>Mollicutes</taxon>
        <taxon>Anaeroplasmatales</taxon>
        <taxon>Anaeroplasmataceae</taxon>
        <taxon>Anaeroplasma</taxon>
    </lineage>
</organism>
<feature type="transmembrane region" description="Helical" evidence="8">
    <location>
        <begin position="213"/>
        <end position="232"/>
    </location>
</feature>
<name>A0A397S8C4_9MOLU</name>
<dbReference type="SUPFAM" id="SSF111352">
    <property type="entry name" value="Ammonium transporter"/>
    <property type="match status" value="1"/>
</dbReference>
<dbReference type="EMBL" id="QXEV01000001">
    <property type="protein sequence ID" value="RIA78544.1"/>
    <property type="molecule type" value="Genomic_DNA"/>
</dbReference>
<accession>A0A397S8C4</accession>
<dbReference type="GO" id="GO:0097272">
    <property type="term" value="P:ammonium homeostasis"/>
    <property type="evidence" value="ECO:0007669"/>
    <property type="project" value="TreeGrafter"/>
</dbReference>
<dbReference type="OrthoDB" id="9814202at2"/>
<dbReference type="PANTHER" id="PTHR11730:SF89">
    <property type="entry name" value="AMMONIUM TRANSPORTER SLL0108-RELATED"/>
    <property type="match status" value="1"/>
</dbReference>
<dbReference type="Pfam" id="PF00909">
    <property type="entry name" value="Ammonium_transp"/>
    <property type="match status" value="1"/>
</dbReference>
<dbReference type="InterPro" id="IPR024041">
    <property type="entry name" value="NH4_transpt_AmtB-like_dom"/>
</dbReference>
<dbReference type="PRINTS" id="PR00340">
    <property type="entry name" value="PIIGLNB"/>
</dbReference>